<dbReference type="GO" id="GO:0004222">
    <property type="term" value="F:metalloendopeptidase activity"/>
    <property type="evidence" value="ECO:0007669"/>
    <property type="project" value="InterPro"/>
</dbReference>
<dbReference type="GO" id="GO:0016020">
    <property type="term" value="C:membrane"/>
    <property type="evidence" value="ECO:0007669"/>
    <property type="project" value="TreeGrafter"/>
</dbReference>
<evidence type="ECO:0000256" key="1">
    <source>
        <dbReference type="ARBA" id="ARBA00001947"/>
    </source>
</evidence>
<dbReference type="GeneID" id="97240935"/>
<proteinExistence type="predicted"/>
<dbReference type="Gene3D" id="1.25.40.10">
    <property type="entry name" value="Tetratricopeptide repeat domain"/>
    <property type="match status" value="1"/>
</dbReference>
<dbReference type="PANTHER" id="PTHR22726:SF1">
    <property type="entry name" value="METALLOENDOPEPTIDASE OMA1, MITOCHONDRIAL"/>
    <property type="match status" value="1"/>
</dbReference>
<name>A0A162JI39_9PROT</name>
<keyword evidence="5" id="KW-0862">Zinc</keyword>
<evidence type="ECO:0000256" key="5">
    <source>
        <dbReference type="ARBA" id="ARBA00022833"/>
    </source>
</evidence>
<accession>A0A162JI39</accession>
<dbReference type="InterPro" id="IPR011990">
    <property type="entry name" value="TPR-like_helical_dom_sf"/>
</dbReference>
<evidence type="ECO:0000256" key="3">
    <source>
        <dbReference type="ARBA" id="ARBA00022723"/>
    </source>
</evidence>
<dbReference type="GO" id="GO:0046872">
    <property type="term" value="F:metal ion binding"/>
    <property type="evidence" value="ECO:0007669"/>
    <property type="project" value="UniProtKB-KW"/>
</dbReference>
<protein>
    <recommendedName>
        <fullName evidence="7">Peptidase M48 domain-containing protein</fullName>
    </recommendedName>
</protein>
<evidence type="ECO:0000256" key="2">
    <source>
        <dbReference type="ARBA" id="ARBA00022670"/>
    </source>
</evidence>
<dbReference type="SUPFAM" id="SSF48452">
    <property type="entry name" value="TPR-like"/>
    <property type="match status" value="1"/>
</dbReference>
<evidence type="ECO:0000313" key="8">
    <source>
        <dbReference type="EMBL" id="KYO49247.1"/>
    </source>
</evidence>
<keyword evidence="2" id="KW-0645">Protease</keyword>
<evidence type="ECO:0000256" key="6">
    <source>
        <dbReference type="ARBA" id="ARBA00023049"/>
    </source>
</evidence>
<dbReference type="CDD" id="cd07324">
    <property type="entry name" value="M48C_Oma1-like"/>
    <property type="match status" value="1"/>
</dbReference>
<dbReference type="EMBL" id="LPZR01000230">
    <property type="protein sequence ID" value="KYO49247.1"/>
    <property type="molecule type" value="Genomic_DNA"/>
</dbReference>
<dbReference type="Proteomes" id="UP000075787">
    <property type="component" value="Unassembled WGS sequence"/>
</dbReference>
<dbReference type="Pfam" id="PF13432">
    <property type="entry name" value="TPR_16"/>
    <property type="match status" value="2"/>
</dbReference>
<comment type="caution">
    <text evidence="8">The sequence shown here is derived from an EMBL/GenBank/DDBJ whole genome shotgun (WGS) entry which is preliminary data.</text>
</comment>
<dbReference type="Gene3D" id="3.30.2010.10">
    <property type="entry name" value="Metalloproteases ('zincins'), catalytic domain"/>
    <property type="match status" value="1"/>
</dbReference>
<organism evidence="8 9">
    <name type="scientific">Tistrella mobilis</name>
    <dbReference type="NCBI Taxonomy" id="171437"/>
    <lineage>
        <taxon>Bacteria</taxon>
        <taxon>Pseudomonadati</taxon>
        <taxon>Pseudomonadota</taxon>
        <taxon>Alphaproteobacteria</taxon>
        <taxon>Geminicoccales</taxon>
        <taxon>Geminicoccaceae</taxon>
        <taxon>Tistrella</taxon>
    </lineage>
</organism>
<dbReference type="Pfam" id="PF01435">
    <property type="entry name" value="Peptidase_M48"/>
    <property type="match status" value="1"/>
</dbReference>
<evidence type="ECO:0000313" key="9">
    <source>
        <dbReference type="Proteomes" id="UP000075787"/>
    </source>
</evidence>
<evidence type="ECO:0000259" key="7">
    <source>
        <dbReference type="Pfam" id="PF01435"/>
    </source>
</evidence>
<dbReference type="InterPro" id="IPR051156">
    <property type="entry name" value="Mito/Outer_Membr_Metalloprot"/>
</dbReference>
<sequence length="466" mass="50088">MKTFGVCTVRSSFLRIAVLICFLIVSGIGAVGPASAQQRSLSFIRDAEVEHTIRQIATPLFKAADLDPNAIDIHLIRDNAINAFVGGGMHLFIFTGLLMASDNPNQIAGVIAHETGHIAGGHLSRIGGAVEMATAQAIASALLGLAIGVAGGSADAGMAIAMGGQQMAQRGMLSFSRAQENSADQAGIRFLHRAGESALGMLQFFEKLDTQNALIGSRQSPYLSTHPMAADRVRVVENVVAQEKGVTAEATPAQQMAYDRMIAKLRGFLDPPGRTFAAYKADDPSVPARYARAIAYYRQADLDHALPLIRGLIAEQPDDPYFHELEGQMLFENGRVAEAIKPYRLAVEKSDRAPLIAVGLAQALIETGTDAAYAEAQALLENATAKDRDNATAWRLLGIAYGRANRMPQASLALAEYNAQIGRWDEAEVQATRARDNLPVGSPGQLRADDLAEYVKRQREEARANR</sequence>
<dbReference type="InterPro" id="IPR001915">
    <property type="entry name" value="Peptidase_M48"/>
</dbReference>
<dbReference type="PANTHER" id="PTHR22726">
    <property type="entry name" value="METALLOENDOPEPTIDASE OMA1"/>
    <property type="match status" value="1"/>
</dbReference>
<keyword evidence="3" id="KW-0479">Metal-binding</keyword>
<dbReference type="AlphaFoldDB" id="A0A162JI39"/>
<evidence type="ECO:0000256" key="4">
    <source>
        <dbReference type="ARBA" id="ARBA00022801"/>
    </source>
</evidence>
<reference evidence="8 9" key="1">
    <citation type="submission" date="2015-12" db="EMBL/GenBank/DDBJ databases">
        <title>Genome sequence of Tistrella mobilis MCCC 1A02139.</title>
        <authorList>
            <person name="Lu L."/>
            <person name="Lai Q."/>
            <person name="Shao Z."/>
            <person name="Qian P."/>
        </authorList>
    </citation>
    <scope>NUCLEOTIDE SEQUENCE [LARGE SCALE GENOMIC DNA]</scope>
    <source>
        <strain evidence="8 9">MCCC 1A02139</strain>
    </source>
</reference>
<comment type="cofactor">
    <cofactor evidence="1">
        <name>Zn(2+)</name>
        <dbReference type="ChEBI" id="CHEBI:29105"/>
    </cofactor>
</comment>
<dbReference type="RefSeq" id="WP_062770627.1">
    <property type="nucleotide sequence ID" value="NZ_CP121045.1"/>
</dbReference>
<gene>
    <name evidence="8" type="ORF">AUP44_18340</name>
</gene>
<feature type="domain" description="Peptidase M48" evidence="7">
    <location>
        <begin position="48"/>
        <end position="238"/>
    </location>
</feature>
<dbReference type="GO" id="GO:0051603">
    <property type="term" value="P:proteolysis involved in protein catabolic process"/>
    <property type="evidence" value="ECO:0007669"/>
    <property type="project" value="TreeGrafter"/>
</dbReference>
<keyword evidence="4" id="KW-0378">Hydrolase</keyword>
<keyword evidence="6" id="KW-0482">Metalloprotease</keyword>